<dbReference type="GeneID" id="7841273"/>
<reference evidence="8" key="1">
    <citation type="journal article" date="2006" name="PLoS Biol.">
        <title>Macronuclear genome sequence of the ciliate Tetrahymena thermophila, a model eukaryote.</title>
        <authorList>
            <person name="Eisen J.A."/>
            <person name="Coyne R.S."/>
            <person name="Wu M."/>
            <person name="Wu D."/>
            <person name="Thiagarajan M."/>
            <person name="Wortman J.R."/>
            <person name="Badger J.H."/>
            <person name="Ren Q."/>
            <person name="Amedeo P."/>
            <person name="Jones K.M."/>
            <person name="Tallon L.J."/>
            <person name="Delcher A.L."/>
            <person name="Salzberg S.L."/>
            <person name="Silva J.C."/>
            <person name="Haas B.J."/>
            <person name="Majoros W.H."/>
            <person name="Farzad M."/>
            <person name="Carlton J.M."/>
            <person name="Smith R.K. Jr."/>
            <person name="Garg J."/>
            <person name="Pearlman R.E."/>
            <person name="Karrer K.M."/>
            <person name="Sun L."/>
            <person name="Manning G."/>
            <person name="Elde N.C."/>
            <person name="Turkewitz A.P."/>
            <person name="Asai D.J."/>
            <person name="Wilkes D.E."/>
            <person name="Wang Y."/>
            <person name="Cai H."/>
            <person name="Collins K."/>
            <person name="Stewart B.A."/>
            <person name="Lee S.R."/>
            <person name="Wilamowska K."/>
            <person name="Weinberg Z."/>
            <person name="Ruzzo W.L."/>
            <person name="Wloga D."/>
            <person name="Gaertig J."/>
            <person name="Frankel J."/>
            <person name="Tsao C.-C."/>
            <person name="Gorovsky M.A."/>
            <person name="Keeling P.J."/>
            <person name="Waller R.F."/>
            <person name="Patron N.J."/>
            <person name="Cherry J.M."/>
            <person name="Stover N.A."/>
            <person name="Krieger C.J."/>
            <person name="del Toro C."/>
            <person name="Ryder H.F."/>
            <person name="Williamson S.C."/>
            <person name="Barbeau R.A."/>
            <person name="Hamilton E.P."/>
            <person name="Orias E."/>
        </authorList>
    </citation>
    <scope>NUCLEOTIDE SEQUENCE [LARGE SCALE GENOMIC DNA]</scope>
    <source>
        <strain evidence="8">SB210</strain>
    </source>
</reference>
<dbReference type="InterPro" id="IPR038297">
    <property type="entry name" value="CcmH/CycL/NrfF/Ccl2_sf"/>
</dbReference>
<keyword evidence="3" id="KW-0479">Metal-binding</keyword>
<evidence type="ECO:0000256" key="3">
    <source>
        <dbReference type="ARBA" id="ARBA00022723"/>
    </source>
</evidence>
<keyword evidence="5" id="KW-1133">Transmembrane helix</keyword>
<evidence type="ECO:0000256" key="4">
    <source>
        <dbReference type="ARBA" id="ARBA00023004"/>
    </source>
</evidence>
<dbReference type="GO" id="GO:0046872">
    <property type="term" value="F:metal ion binding"/>
    <property type="evidence" value="ECO:0007669"/>
    <property type="project" value="UniProtKB-KW"/>
</dbReference>
<gene>
    <name evidence="7" type="ORF">TTHERM_00043830</name>
</gene>
<keyword evidence="2" id="KW-0349">Heme</keyword>
<evidence type="ECO:0000256" key="2">
    <source>
        <dbReference type="ARBA" id="ARBA00022617"/>
    </source>
</evidence>
<evidence type="ECO:0000313" key="7">
    <source>
        <dbReference type="EMBL" id="EAR94424.1"/>
    </source>
</evidence>
<dbReference type="InParanoid" id="Q23DW0"/>
<dbReference type="OrthoDB" id="284447at2759"/>
<evidence type="ECO:0000256" key="1">
    <source>
        <dbReference type="ARBA" id="ARBA00010342"/>
    </source>
</evidence>
<dbReference type="HOGENOM" id="CLU_1986070_0_0_1"/>
<keyword evidence="8" id="KW-1185">Reference proteome</keyword>
<dbReference type="EMBL" id="GG662712">
    <property type="protein sequence ID" value="EAR94424.1"/>
    <property type="molecule type" value="Genomic_DNA"/>
</dbReference>
<keyword evidence="5" id="KW-0472">Membrane</keyword>
<proteinExistence type="inferred from homology"/>
<dbReference type="eggNOG" id="ENOG502SZFC">
    <property type="taxonomic scope" value="Eukaryota"/>
</dbReference>
<dbReference type="Proteomes" id="UP000009168">
    <property type="component" value="Unassembled WGS sequence"/>
</dbReference>
<dbReference type="KEGG" id="tet:TTHERM_00043830"/>
<dbReference type="RefSeq" id="XP_001014576.1">
    <property type="nucleotide sequence ID" value="XM_001014576.1"/>
</dbReference>
<keyword evidence="4" id="KW-0408">Iron</keyword>
<protein>
    <submittedName>
        <fullName evidence="7">Cytochrome C biogenesis protein</fullName>
    </submittedName>
</protein>
<evidence type="ECO:0000256" key="5">
    <source>
        <dbReference type="SAM" id="Phobius"/>
    </source>
</evidence>
<dbReference type="Gene3D" id="1.10.8.640">
    <property type="entry name" value="Cytochrome C biogenesis protein"/>
    <property type="match status" value="1"/>
</dbReference>
<dbReference type="InterPro" id="IPR005616">
    <property type="entry name" value="CcmH/CycL/Ccl2/NrfF_N"/>
</dbReference>
<name>Q23DW0_TETTS</name>
<feature type="domain" description="CcmH/CycL/Ccl2/NrfF N-terminal" evidence="6">
    <location>
        <begin position="12"/>
        <end position="77"/>
    </location>
</feature>
<evidence type="ECO:0000313" key="8">
    <source>
        <dbReference type="Proteomes" id="UP000009168"/>
    </source>
</evidence>
<evidence type="ECO:0000259" key="6">
    <source>
        <dbReference type="Pfam" id="PF03918"/>
    </source>
</evidence>
<accession>Q23DW0</accession>
<dbReference type="Pfam" id="PF03918">
    <property type="entry name" value="CcmH"/>
    <property type="match status" value="1"/>
</dbReference>
<organism evidence="7 8">
    <name type="scientific">Tetrahymena thermophila (strain SB210)</name>
    <dbReference type="NCBI Taxonomy" id="312017"/>
    <lineage>
        <taxon>Eukaryota</taxon>
        <taxon>Sar</taxon>
        <taxon>Alveolata</taxon>
        <taxon>Ciliophora</taxon>
        <taxon>Intramacronucleata</taxon>
        <taxon>Oligohymenophorea</taxon>
        <taxon>Hymenostomatida</taxon>
        <taxon>Tetrahymenina</taxon>
        <taxon>Tetrahymenidae</taxon>
        <taxon>Tetrahymena</taxon>
    </lineage>
</organism>
<dbReference type="AlphaFoldDB" id="Q23DW0"/>
<keyword evidence="5" id="KW-0812">Transmembrane</keyword>
<sequence>MDKEEIRQALKQSQNIENRRIQIANSVRCLDCSNMNSSIEHVESPIARNQRNVVNTLIRKGYTDREIYEEFSGIFGKHSIIDVRYTDGYSKQQMQKKQIKSALVCISTLATPYIGYKLLKKFLFKK</sequence>
<comment type="similarity">
    <text evidence="1">Belongs to the CcmH/CycL/Ccl2/NrfF family.</text>
</comment>
<feature type="transmembrane region" description="Helical" evidence="5">
    <location>
        <begin position="101"/>
        <end position="119"/>
    </location>
</feature>
<dbReference type="OMA" id="SILKVYC"/>